<evidence type="ECO:0000256" key="2">
    <source>
        <dbReference type="ARBA" id="ARBA00022448"/>
    </source>
</evidence>
<dbReference type="PATRIC" id="fig|1304284.3.peg.438"/>
<dbReference type="OrthoDB" id="9799073at2"/>
<keyword evidence="2 9" id="KW-0813">Transport</keyword>
<evidence type="ECO:0000256" key="5">
    <source>
        <dbReference type="ARBA" id="ARBA00022927"/>
    </source>
</evidence>
<evidence type="ECO:0000313" key="11">
    <source>
        <dbReference type="Proteomes" id="UP000013378"/>
    </source>
</evidence>
<comment type="similarity">
    <text evidence="9">Belongs to the SecE/SEC61-gamma family.</text>
</comment>
<dbReference type="RefSeq" id="WP_006308045.1">
    <property type="nucleotide sequence ID" value="NZ_ARZA01000056.1"/>
</dbReference>
<dbReference type="STRING" id="1304284.L21TH_0451"/>
<accession>R1AWG5</accession>
<comment type="function">
    <text evidence="9">Essential subunit of the Sec protein translocation channel SecYEG. Clamps together the 2 halves of SecY. May contact the channel plug during translocation.</text>
</comment>
<comment type="subcellular location">
    <subcellularLocation>
        <location evidence="9">Cell membrane</location>
        <topology evidence="9">Single-pass membrane protein</topology>
    </subcellularLocation>
    <subcellularLocation>
        <location evidence="1">Membrane</location>
    </subcellularLocation>
</comment>
<dbReference type="InterPro" id="IPR005807">
    <property type="entry name" value="SecE_bac"/>
</dbReference>
<keyword evidence="11" id="KW-1185">Reference proteome</keyword>
<reference evidence="10 11" key="1">
    <citation type="journal article" date="2015" name="Geomicrobiol. J.">
        <title>Caldisalinibacter kiritimatiensis gen. nov., sp. nov., a moderately thermohalophilic thiosulfate-reducing bacterium from a hypersaline microbial mat.</title>
        <authorList>
            <person name="Ben Hania W."/>
            <person name="Joseph M."/>
            <person name="Fiebig A."/>
            <person name="Bunk B."/>
            <person name="Klenk H.-P."/>
            <person name="Fardeau M.-L."/>
            <person name="Spring S."/>
        </authorList>
    </citation>
    <scope>NUCLEOTIDE SEQUENCE [LARGE SCALE GENOMIC DNA]</scope>
    <source>
        <strain evidence="10 11">L21-TH-D2</strain>
    </source>
</reference>
<dbReference type="GO" id="GO:0008320">
    <property type="term" value="F:protein transmembrane transporter activity"/>
    <property type="evidence" value="ECO:0007669"/>
    <property type="project" value="UniProtKB-UniRule"/>
</dbReference>
<dbReference type="HAMAP" id="MF_00422">
    <property type="entry name" value="SecE"/>
    <property type="match status" value="1"/>
</dbReference>
<evidence type="ECO:0000256" key="6">
    <source>
        <dbReference type="ARBA" id="ARBA00022989"/>
    </source>
</evidence>
<dbReference type="InterPro" id="IPR038379">
    <property type="entry name" value="SecE_sf"/>
</dbReference>
<comment type="subunit">
    <text evidence="9">Component of the Sec protein translocase complex. Heterotrimer consisting of SecY, SecE and SecG subunits. The heterotrimers can form oligomers, although 1 heterotrimer is thought to be able to translocate proteins. Interacts with the ribosome. Interacts with SecDF, and other proteins may be involved. Interacts with SecA.</text>
</comment>
<dbReference type="Pfam" id="PF00584">
    <property type="entry name" value="SecE"/>
    <property type="match status" value="1"/>
</dbReference>
<keyword evidence="7 9" id="KW-0811">Translocation</keyword>
<name>R1AWG5_9FIRM</name>
<organism evidence="10 11">
    <name type="scientific">Caldisalinibacter kiritimatiensis</name>
    <dbReference type="NCBI Taxonomy" id="1304284"/>
    <lineage>
        <taxon>Bacteria</taxon>
        <taxon>Bacillati</taxon>
        <taxon>Bacillota</taxon>
        <taxon>Tissierellia</taxon>
        <taxon>Tissierellales</taxon>
        <taxon>Thermohalobacteraceae</taxon>
        <taxon>Caldisalinibacter</taxon>
    </lineage>
</organism>
<dbReference type="AlphaFoldDB" id="R1AWG5"/>
<keyword evidence="4 9" id="KW-0812">Transmembrane</keyword>
<evidence type="ECO:0000256" key="9">
    <source>
        <dbReference type="HAMAP-Rule" id="MF_00422"/>
    </source>
</evidence>
<dbReference type="PRINTS" id="PR01650">
    <property type="entry name" value="SECETRNLCASE"/>
</dbReference>
<dbReference type="Proteomes" id="UP000013378">
    <property type="component" value="Unassembled WGS sequence"/>
</dbReference>
<evidence type="ECO:0000256" key="4">
    <source>
        <dbReference type="ARBA" id="ARBA00022692"/>
    </source>
</evidence>
<sequence>MVAQTGKNKGALAKAKTFFRGVKAEIKKVNWPNKKELGTYTTVVLVTCALVSFVVWVLDIGIHELLELILG</sequence>
<proteinExistence type="inferred from homology"/>
<dbReference type="NCBIfam" id="TIGR00964">
    <property type="entry name" value="secE_bact"/>
    <property type="match status" value="1"/>
</dbReference>
<keyword evidence="6 9" id="KW-1133">Transmembrane helix</keyword>
<evidence type="ECO:0000256" key="8">
    <source>
        <dbReference type="ARBA" id="ARBA00023136"/>
    </source>
</evidence>
<dbReference type="Gene3D" id="1.20.5.1030">
    <property type="entry name" value="Preprotein translocase secy subunit"/>
    <property type="match status" value="1"/>
</dbReference>
<gene>
    <name evidence="9" type="primary">secE</name>
    <name evidence="10" type="ORF">L21TH_0451</name>
</gene>
<dbReference type="PANTHER" id="PTHR33910:SF1">
    <property type="entry name" value="PROTEIN TRANSLOCASE SUBUNIT SECE"/>
    <property type="match status" value="1"/>
</dbReference>
<dbReference type="GO" id="GO:0005886">
    <property type="term" value="C:plasma membrane"/>
    <property type="evidence" value="ECO:0007669"/>
    <property type="project" value="UniProtKB-SubCell"/>
</dbReference>
<evidence type="ECO:0000256" key="7">
    <source>
        <dbReference type="ARBA" id="ARBA00023010"/>
    </source>
</evidence>
<evidence type="ECO:0000256" key="1">
    <source>
        <dbReference type="ARBA" id="ARBA00004370"/>
    </source>
</evidence>
<feature type="transmembrane region" description="Helical" evidence="9">
    <location>
        <begin position="37"/>
        <end position="58"/>
    </location>
</feature>
<dbReference type="PROSITE" id="PS01067">
    <property type="entry name" value="SECE_SEC61G"/>
    <property type="match status" value="1"/>
</dbReference>
<evidence type="ECO:0000313" key="10">
    <source>
        <dbReference type="EMBL" id="EOD01488.1"/>
    </source>
</evidence>
<dbReference type="EMBL" id="ARZA01000056">
    <property type="protein sequence ID" value="EOD01488.1"/>
    <property type="molecule type" value="Genomic_DNA"/>
</dbReference>
<keyword evidence="5 9" id="KW-0653">Protein transport</keyword>
<comment type="caution">
    <text evidence="10">The sequence shown here is derived from an EMBL/GenBank/DDBJ whole genome shotgun (WGS) entry which is preliminary data.</text>
</comment>
<keyword evidence="8 9" id="KW-0472">Membrane</keyword>
<dbReference type="GO" id="GO:0006605">
    <property type="term" value="P:protein targeting"/>
    <property type="evidence" value="ECO:0007669"/>
    <property type="project" value="UniProtKB-UniRule"/>
</dbReference>
<keyword evidence="3 9" id="KW-1003">Cell membrane</keyword>
<dbReference type="GO" id="GO:0065002">
    <property type="term" value="P:intracellular protein transmembrane transport"/>
    <property type="evidence" value="ECO:0007669"/>
    <property type="project" value="UniProtKB-UniRule"/>
</dbReference>
<evidence type="ECO:0000256" key="3">
    <source>
        <dbReference type="ARBA" id="ARBA00022475"/>
    </source>
</evidence>
<dbReference type="eggNOG" id="COG0690">
    <property type="taxonomic scope" value="Bacteria"/>
</dbReference>
<dbReference type="PANTHER" id="PTHR33910">
    <property type="entry name" value="PROTEIN TRANSLOCASE SUBUNIT SECE"/>
    <property type="match status" value="1"/>
</dbReference>
<dbReference type="InterPro" id="IPR001901">
    <property type="entry name" value="Translocase_SecE/Sec61-g"/>
</dbReference>
<protein>
    <recommendedName>
        <fullName evidence="9">Protein translocase subunit SecE</fullName>
    </recommendedName>
</protein>
<dbReference type="GO" id="GO:0009306">
    <property type="term" value="P:protein secretion"/>
    <property type="evidence" value="ECO:0007669"/>
    <property type="project" value="UniProtKB-UniRule"/>
</dbReference>
<dbReference type="GO" id="GO:0043952">
    <property type="term" value="P:protein transport by the Sec complex"/>
    <property type="evidence" value="ECO:0007669"/>
    <property type="project" value="UniProtKB-UniRule"/>
</dbReference>